<dbReference type="STRING" id="490188.SAMN04488068_2887"/>
<dbReference type="Proteomes" id="UP000199758">
    <property type="component" value="Unassembled WGS sequence"/>
</dbReference>
<evidence type="ECO:0000256" key="6">
    <source>
        <dbReference type="PIRSR" id="PIRSR004846-1"/>
    </source>
</evidence>
<dbReference type="Pfam" id="PF13531">
    <property type="entry name" value="SBP_bac_11"/>
    <property type="match status" value="1"/>
</dbReference>
<proteinExistence type="inferred from homology"/>
<dbReference type="InterPro" id="IPR050682">
    <property type="entry name" value="ModA/WtpA"/>
</dbReference>
<dbReference type="AlphaFoldDB" id="A0A1M5R434"/>
<feature type="binding site" evidence="6">
    <location>
        <position position="72"/>
    </location>
    <ligand>
        <name>molybdate</name>
        <dbReference type="ChEBI" id="CHEBI:36264"/>
    </ligand>
</feature>
<evidence type="ECO:0000313" key="7">
    <source>
        <dbReference type="EMBL" id="SHH21092.1"/>
    </source>
</evidence>
<dbReference type="PIRSF" id="PIRSF004846">
    <property type="entry name" value="ModA"/>
    <property type="match status" value="1"/>
</dbReference>
<reference evidence="7 8" key="1">
    <citation type="submission" date="2016-11" db="EMBL/GenBank/DDBJ databases">
        <authorList>
            <person name="Jaros S."/>
            <person name="Januszkiewicz K."/>
            <person name="Wedrychowicz H."/>
        </authorList>
    </citation>
    <scope>NUCLEOTIDE SEQUENCE [LARGE SCALE GENOMIC DNA]</scope>
    <source>
        <strain evidence="7 8">CGMCC 1.7049</strain>
    </source>
</reference>
<organism evidence="7 8">
    <name type="scientific">Hydrocarboniphaga daqingensis</name>
    <dbReference type="NCBI Taxonomy" id="490188"/>
    <lineage>
        <taxon>Bacteria</taxon>
        <taxon>Pseudomonadati</taxon>
        <taxon>Pseudomonadota</taxon>
        <taxon>Gammaproteobacteria</taxon>
        <taxon>Nevskiales</taxon>
        <taxon>Nevskiaceae</taxon>
        <taxon>Hydrocarboniphaga</taxon>
    </lineage>
</organism>
<evidence type="ECO:0000256" key="1">
    <source>
        <dbReference type="ARBA" id="ARBA00009175"/>
    </source>
</evidence>
<sequence>MAAAQAPRRGSVASWLLRCGLLLVGLLPSPAPATDARLRTYAAASLTDVLGDIAAQWTADGHSRPQLVLASSSTLARQIEAGAPADVFASADSAWMDQVQRAGRVADGQRIDLLGNALVLIAPKGRAPAVTMAPGFNMAASFDGRLCTGEPGVVPVGRYAQAALQSLGWWASLRGRIVGTDDVLTALAFVERGECALGIVYATDAATSARVEVVARFPADTHPPIVYPFALLRDASPAGRDWFLYLQSQAARRVFERHGFVWLPASR</sequence>
<evidence type="ECO:0000256" key="2">
    <source>
        <dbReference type="ARBA" id="ARBA00022505"/>
    </source>
</evidence>
<dbReference type="RefSeq" id="WP_084083455.1">
    <property type="nucleotide sequence ID" value="NZ_FQWZ01000007.1"/>
</dbReference>
<dbReference type="GO" id="GO:0015689">
    <property type="term" value="P:molybdate ion transport"/>
    <property type="evidence" value="ECO:0007669"/>
    <property type="project" value="InterPro"/>
</dbReference>
<evidence type="ECO:0000313" key="8">
    <source>
        <dbReference type="Proteomes" id="UP000199758"/>
    </source>
</evidence>
<name>A0A1M5R434_9GAMM</name>
<dbReference type="NCBIfam" id="TIGR01256">
    <property type="entry name" value="modA"/>
    <property type="match status" value="1"/>
</dbReference>
<keyword evidence="3 6" id="KW-0479">Metal-binding</keyword>
<accession>A0A1M5R434</accession>
<dbReference type="SUPFAM" id="SSF53850">
    <property type="entry name" value="Periplasmic binding protein-like II"/>
    <property type="match status" value="1"/>
</dbReference>
<evidence type="ECO:0000256" key="5">
    <source>
        <dbReference type="ARBA" id="ARBA00062515"/>
    </source>
</evidence>
<dbReference type="Gene3D" id="3.40.190.10">
    <property type="entry name" value="Periplasmic binding protein-like II"/>
    <property type="match status" value="2"/>
</dbReference>
<feature type="binding site" evidence="6">
    <location>
        <position position="45"/>
    </location>
    <ligand>
        <name>molybdate</name>
        <dbReference type="ChEBI" id="CHEBI:36264"/>
    </ligand>
</feature>
<dbReference type="InterPro" id="IPR005950">
    <property type="entry name" value="ModA"/>
</dbReference>
<keyword evidence="2 6" id="KW-0500">Molybdenum</keyword>
<dbReference type="FunFam" id="3.40.190.10:FF:000035">
    <property type="entry name" value="Molybdate ABC transporter substrate-binding protein"/>
    <property type="match status" value="1"/>
</dbReference>
<dbReference type="GO" id="GO:0046872">
    <property type="term" value="F:metal ion binding"/>
    <property type="evidence" value="ECO:0007669"/>
    <property type="project" value="UniProtKB-KW"/>
</dbReference>
<dbReference type="EMBL" id="FQWZ01000007">
    <property type="protein sequence ID" value="SHH21092.1"/>
    <property type="molecule type" value="Genomic_DNA"/>
</dbReference>
<dbReference type="GO" id="GO:0030288">
    <property type="term" value="C:outer membrane-bounded periplasmic space"/>
    <property type="evidence" value="ECO:0007669"/>
    <property type="project" value="TreeGrafter"/>
</dbReference>
<comment type="subunit">
    <text evidence="5">The complex is composed of two ATP-binding proteins (ModC), two transmembrane proteins (ModB) and a solute-binding protein (ModA).</text>
</comment>
<keyword evidence="8" id="KW-1185">Reference proteome</keyword>
<keyword evidence="4" id="KW-0732">Signal</keyword>
<dbReference type="PANTHER" id="PTHR30632">
    <property type="entry name" value="MOLYBDATE-BINDING PERIPLASMIC PROTEIN"/>
    <property type="match status" value="1"/>
</dbReference>
<dbReference type="OrthoDB" id="9785015at2"/>
<dbReference type="GO" id="GO:1901359">
    <property type="term" value="F:tungstate binding"/>
    <property type="evidence" value="ECO:0007669"/>
    <property type="project" value="UniProtKB-ARBA"/>
</dbReference>
<evidence type="ECO:0000256" key="3">
    <source>
        <dbReference type="ARBA" id="ARBA00022723"/>
    </source>
</evidence>
<dbReference type="PANTHER" id="PTHR30632:SF17">
    <property type="entry name" value="MOLYBDATE-BINDING PROTEIN MODA"/>
    <property type="match status" value="1"/>
</dbReference>
<comment type="similarity">
    <text evidence="1">Belongs to the bacterial solute-binding protein ModA family.</text>
</comment>
<gene>
    <name evidence="7" type="ORF">SAMN04488068_2887</name>
</gene>
<dbReference type="GO" id="GO:0030973">
    <property type="term" value="F:molybdate ion binding"/>
    <property type="evidence" value="ECO:0007669"/>
    <property type="project" value="TreeGrafter"/>
</dbReference>
<evidence type="ECO:0000256" key="4">
    <source>
        <dbReference type="ARBA" id="ARBA00022729"/>
    </source>
</evidence>
<protein>
    <submittedName>
        <fullName evidence="7">Molybdate transport system substrate-binding protein</fullName>
    </submittedName>
</protein>
<feature type="binding site" evidence="6">
    <location>
        <position position="201"/>
    </location>
    <ligand>
        <name>molybdate</name>
        <dbReference type="ChEBI" id="CHEBI:36264"/>
    </ligand>
</feature>
<feature type="binding site" evidence="6">
    <location>
        <position position="183"/>
    </location>
    <ligand>
        <name>molybdate</name>
        <dbReference type="ChEBI" id="CHEBI:36264"/>
    </ligand>
</feature>